<dbReference type="InterPro" id="IPR036909">
    <property type="entry name" value="Cyt_c-like_dom_sf"/>
</dbReference>
<feature type="domain" description="Cytochrome c" evidence="7">
    <location>
        <begin position="1196"/>
        <end position="1308"/>
    </location>
</feature>
<gene>
    <name evidence="8" type="ORF">THTE_1164</name>
</gene>
<keyword evidence="6" id="KW-1133">Transmembrane helix</keyword>
<reference evidence="8 9" key="1">
    <citation type="journal article" name="Front. Microbiol.">
        <title>Sugar Metabolism of the First Thermophilic Planctomycete Thermogutta terrifontis: Comparative Genomic and Transcriptomic Approaches.</title>
        <authorList>
            <person name="Elcheninov A.G."/>
            <person name="Menzel P."/>
            <person name="Gudbergsdottir S.R."/>
            <person name="Slesarev A.I."/>
            <person name="Kadnikov V.V."/>
            <person name="Krogh A."/>
            <person name="Bonch-Osmolovskaya E.A."/>
            <person name="Peng X."/>
            <person name="Kublanov I.V."/>
        </authorList>
    </citation>
    <scope>NUCLEOTIDE SEQUENCE [LARGE SCALE GENOMIC DNA]</scope>
    <source>
        <strain evidence="8 9">R1</strain>
    </source>
</reference>
<feature type="domain" description="Cytochrome c" evidence="7">
    <location>
        <begin position="404"/>
        <end position="596"/>
    </location>
</feature>
<dbReference type="GO" id="GO:0009055">
    <property type="term" value="F:electron transfer activity"/>
    <property type="evidence" value="ECO:0007669"/>
    <property type="project" value="InterPro"/>
</dbReference>
<dbReference type="SUPFAM" id="SSF48695">
    <property type="entry name" value="Multiheme cytochromes"/>
    <property type="match status" value="1"/>
</dbReference>
<dbReference type="RefSeq" id="WP_095414277.1">
    <property type="nucleotide sequence ID" value="NZ_CP018477.1"/>
</dbReference>
<feature type="domain" description="Cytochrome c" evidence="7">
    <location>
        <begin position="619"/>
        <end position="769"/>
    </location>
</feature>
<feature type="region of interest" description="Disordered" evidence="5">
    <location>
        <begin position="596"/>
        <end position="622"/>
    </location>
</feature>
<feature type="transmembrane region" description="Helical" evidence="6">
    <location>
        <begin position="12"/>
        <end position="34"/>
    </location>
</feature>
<dbReference type="InterPro" id="IPR036034">
    <property type="entry name" value="PDZ_sf"/>
</dbReference>
<accession>A0A286RCR9</accession>
<dbReference type="InterPro" id="IPR009056">
    <property type="entry name" value="Cyt_c-like_dom"/>
</dbReference>
<dbReference type="Gene3D" id="1.10.760.10">
    <property type="entry name" value="Cytochrome c-like domain"/>
    <property type="match status" value="6"/>
</dbReference>
<dbReference type="Proteomes" id="UP000215086">
    <property type="component" value="Chromosome"/>
</dbReference>
<dbReference type="SUPFAM" id="SSF46626">
    <property type="entry name" value="Cytochrome c"/>
    <property type="match status" value="5"/>
</dbReference>
<evidence type="ECO:0000256" key="2">
    <source>
        <dbReference type="ARBA" id="ARBA00022723"/>
    </source>
</evidence>
<dbReference type="OrthoDB" id="9804649at2"/>
<name>A0A286RCR9_9BACT</name>
<keyword evidence="6" id="KW-0812">Transmembrane</keyword>
<organism evidence="8 9">
    <name type="scientific">Thermogutta terrifontis</name>
    <dbReference type="NCBI Taxonomy" id="1331910"/>
    <lineage>
        <taxon>Bacteria</taxon>
        <taxon>Pseudomonadati</taxon>
        <taxon>Planctomycetota</taxon>
        <taxon>Planctomycetia</taxon>
        <taxon>Pirellulales</taxon>
        <taxon>Thermoguttaceae</taxon>
        <taxon>Thermogutta</taxon>
    </lineage>
</organism>
<evidence type="ECO:0000313" key="9">
    <source>
        <dbReference type="Proteomes" id="UP000215086"/>
    </source>
</evidence>
<keyword evidence="2 4" id="KW-0479">Metal-binding</keyword>
<feature type="compositionally biased region" description="Polar residues" evidence="5">
    <location>
        <begin position="596"/>
        <end position="618"/>
    </location>
</feature>
<dbReference type="EMBL" id="CP018477">
    <property type="protein sequence ID" value="ASV73766.1"/>
    <property type="molecule type" value="Genomic_DNA"/>
</dbReference>
<evidence type="ECO:0000256" key="3">
    <source>
        <dbReference type="ARBA" id="ARBA00023004"/>
    </source>
</evidence>
<dbReference type="GO" id="GO:0046872">
    <property type="term" value="F:metal ion binding"/>
    <property type="evidence" value="ECO:0007669"/>
    <property type="project" value="UniProtKB-KW"/>
</dbReference>
<keyword evidence="3 4" id="KW-0408">Iron</keyword>
<keyword evidence="1 4" id="KW-0349">Heme</keyword>
<proteinExistence type="predicted"/>
<dbReference type="InterPro" id="IPR041489">
    <property type="entry name" value="PDZ_6"/>
</dbReference>
<dbReference type="PROSITE" id="PS51007">
    <property type="entry name" value="CYTC"/>
    <property type="match status" value="3"/>
</dbReference>
<sequence>MANPLKHHYPLVYLHVLCVIFCGVLLGLVVWVLYREHHREWLRYQRLGQTVAEVVHSESQRLNQQEGKNEWLILPPLSTSGEKESIPGGTGRFSLELREIVLPGLEEKFSERAVVRRDRCTTCHLFVDWTTQEGPAISELKEVSRAGGSGNGFPWAQPTEYHAATRPVMEKENTITLALPLILKERHSVDEIKHNEKRFSTIAEKLGIQWMSLGLLGSAEARVATIKRGSPAEVAGLRPGDRIVGVGSRHVASPQEVEAEVGRCLELLSRDEKAFSNSTKYIYYPSNFGSDSTKVPAVSVTILRGLAEPFTGHPHPDLYVAENSSHPASRFGCTICHGGVGLATDVVGAEHFQQPAEVEKIPASFVASIDPMLPTVLVESRCLRCHERVFDLIETPREQDSVASQLVTGRRLVERYGCYACHQFGSDGVGTERLGADLQPPGPATEVAEEILAWEPPQNVATAARQVLQSASNSTGVEALKKELESWLSELSRVPVLSLDERIRQLEIRRLAGVLRSSQAGPGGLGKPGPSLRSVGDRLARQQLEAIIADPQGVLPSARMPRFFGVNPSFSSGEPDQDGVAAAEIAGIAEYLLTRTRSSGTPTQAGSAATTGAENGTPNDADWGRIVFETQGCLACHTHREFPAASVGPTLGPDLSDLGNRWTGPRAREWLERWLEDPRSLNPDTRMPRPQWREDSWLSMLVPSESGTGESPGSEDASARARHWTPRSLIRALASFLLQKTERDVHPAPLNVDEKQIDAAVTAYLAEEFGLPRARLYSQHGISGKEFERLSPGLAVELADLVTPLSREKKLRYLGRKAIARYGCYACHSISGFEGQSPIGPDLSTFARKPLALLDFGHSEQFLRQTAAGSALYREASFRPELAALLGTRRREGWLWLKLTQPRVFDYGLTFQSPLHRLRMPRFPLTRDERWAIMTFVLGLDGFQTPPEYSPYQDRRRAALAVGRMVIERHGCDRCHMLHPERWTLRYLTEEPPEPPIAPQPELQVQAQNTVGFNQAGREPVSSPVSVFSFAVVVGRAQRDMTGRLLEDIDDCDNPLYFFEPWRPVRIGNYIWPVGQAALPIAKPQIVGIRPQEGGEWAAQLYGRLAEYVQRLVLNVGPSELWGAVPPPLCYEGVAVQEAWLREFLHTPVSIRPAVPLAMPMYNLNPQEIDRLVGYFQALHSAAPAAEDWGRARQPQSSAQDQARFHQLELAEKLVHDTKTYCGKCHRLAAADPAKLAMPNEAPALDEVYRRFQVTYLSEWVKNPRAILPYTAMPINFPPGGEPLDRSVFDASADQQRQAVVELLQSYDRYLRQKRIASPDGSGKGTVDSPP</sequence>
<dbReference type="InterPro" id="IPR036280">
    <property type="entry name" value="Multihaem_cyt_sf"/>
</dbReference>
<evidence type="ECO:0000313" key="8">
    <source>
        <dbReference type="EMBL" id="ASV73766.1"/>
    </source>
</evidence>
<dbReference type="SUPFAM" id="SSF50156">
    <property type="entry name" value="PDZ domain-like"/>
    <property type="match status" value="1"/>
</dbReference>
<evidence type="ECO:0000256" key="4">
    <source>
        <dbReference type="PROSITE-ProRule" id="PRU00433"/>
    </source>
</evidence>
<dbReference type="Pfam" id="PF17820">
    <property type="entry name" value="PDZ_6"/>
    <property type="match status" value="1"/>
</dbReference>
<dbReference type="KEGG" id="ttf:THTE_1164"/>
<keyword evidence="9" id="KW-1185">Reference proteome</keyword>
<evidence type="ECO:0000256" key="1">
    <source>
        <dbReference type="ARBA" id="ARBA00022617"/>
    </source>
</evidence>
<protein>
    <submittedName>
        <fullName evidence="8">Putative cytochrome oxidase (Cbb3-type)</fullName>
    </submittedName>
</protein>
<evidence type="ECO:0000256" key="6">
    <source>
        <dbReference type="SAM" id="Phobius"/>
    </source>
</evidence>
<evidence type="ECO:0000256" key="5">
    <source>
        <dbReference type="SAM" id="MobiDB-lite"/>
    </source>
</evidence>
<feature type="region of interest" description="Disordered" evidence="5">
    <location>
        <begin position="702"/>
        <end position="722"/>
    </location>
</feature>
<dbReference type="Gene3D" id="2.30.42.10">
    <property type="match status" value="1"/>
</dbReference>
<evidence type="ECO:0000259" key="7">
    <source>
        <dbReference type="PROSITE" id="PS51007"/>
    </source>
</evidence>
<keyword evidence="6" id="KW-0472">Membrane</keyword>
<dbReference type="GO" id="GO:0020037">
    <property type="term" value="F:heme binding"/>
    <property type="evidence" value="ECO:0007669"/>
    <property type="project" value="InterPro"/>
</dbReference>
<feature type="compositionally biased region" description="Low complexity" evidence="5">
    <location>
        <begin position="703"/>
        <end position="715"/>
    </location>
</feature>